<evidence type="ECO:0000256" key="7">
    <source>
        <dbReference type="RuleBase" id="RU003879"/>
    </source>
</evidence>
<keyword evidence="7" id="KW-0653">Protein transport</keyword>
<keyword evidence="5 9" id="KW-1133">Transmembrane helix</keyword>
<dbReference type="InterPro" id="IPR003400">
    <property type="entry name" value="ExbD"/>
</dbReference>
<keyword evidence="12" id="KW-1185">Reference proteome</keyword>
<feature type="domain" description="Peptidase M56" evidence="10">
    <location>
        <begin position="10"/>
        <end position="314"/>
    </location>
</feature>
<keyword evidence="3" id="KW-1003">Cell membrane</keyword>
<dbReference type="Gene3D" id="3.30.2010.10">
    <property type="entry name" value="Metalloproteases ('zincins'), catalytic domain"/>
    <property type="match status" value="1"/>
</dbReference>
<keyword evidence="7" id="KW-0813">Transport</keyword>
<feature type="transmembrane region" description="Helical" evidence="9">
    <location>
        <begin position="118"/>
        <end position="138"/>
    </location>
</feature>
<evidence type="ECO:0000256" key="2">
    <source>
        <dbReference type="ARBA" id="ARBA00005811"/>
    </source>
</evidence>
<evidence type="ECO:0000256" key="6">
    <source>
        <dbReference type="ARBA" id="ARBA00023136"/>
    </source>
</evidence>
<feature type="compositionally biased region" description="Basic and acidic residues" evidence="8">
    <location>
        <begin position="405"/>
        <end position="496"/>
    </location>
</feature>
<evidence type="ECO:0000256" key="8">
    <source>
        <dbReference type="SAM" id="MobiDB-lite"/>
    </source>
</evidence>
<keyword evidence="4 7" id="KW-0812">Transmembrane</keyword>
<accession>A0ABW0KWT7</accession>
<proteinExistence type="inferred from homology"/>
<name>A0ABW0KWT7_9BACT</name>
<comment type="caution">
    <text evidence="11">The sequence shown here is derived from an EMBL/GenBank/DDBJ whole genome shotgun (WGS) entry which is preliminary data.</text>
</comment>
<evidence type="ECO:0000256" key="9">
    <source>
        <dbReference type="SAM" id="Phobius"/>
    </source>
</evidence>
<evidence type="ECO:0000256" key="1">
    <source>
        <dbReference type="ARBA" id="ARBA00004162"/>
    </source>
</evidence>
<comment type="similarity">
    <text evidence="2 7">Belongs to the ExbD/TolR family.</text>
</comment>
<dbReference type="PANTHER" id="PTHR34978">
    <property type="entry name" value="POSSIBLE SENSOR-TRANSDUCER PROTEIN BLAR"/>
    <property type="match status" value="1"/>
</dbReference>
<feature type="transmembrane region" description="Helical" evidence="9">
    <location>
        <begin position="177"/>
        <end position="196"/>
    </location>
</feature>
<dbReference type="Proteomes" id="UP001596052">
    <property type="component" value="Unassembled WGS sequence"/>
</dbReference>
<evidence type="ECO:0000313" key="12">
    <source>
        <dbReference type="Proteomes" id="UP001596052"/>
    </source>
</evidence>
<dbReference type="PANTHER" id="PTHR34978:SF3">
    <property type="entry name" value="SLR0241 PROTEIN"/>
    <property type="match status" value="1"/>
</dbReference>
<feature type="transmembrane region" description="Helical" evidence="9">
    <location>
        <begin position="228"/>
        <end position="250"/>
    </location>
</feature>
<feature type="transmembrane region" description="Helical" evidence="9">
    <location>
        <begin position="323"/>
        <end position="341"/>
    </location>
</feature>
<protein>
    <submittedName>
        <fullName evidence="11">M56 family metallopeptidase</fullName>
    </submittedName>
</protein>
<organism evidence="11 12">
    <name type="scientific">Prosthecobacter fluviatilis</name>
    <dbReference type="NCBI Taxonomy" id="445931"/>
    <lineage>
        <taxon>Bacteria</taxon>
        <taxon>Pseudomonadati</taxon>
        <taxon>Verrucomicrobiota</taxon>
        <taxon>Verrucomicrobiia</taxon>
        <taxon>Verrucomicrobiales</taxon>
        <taxon>Verrucomicrobiaceae</taxon>
        <taxon>Prosthecobacter</taxon>
    </lineage>
</organism>
<evidence type="ECO:0000313" key="11">
    <source>
        <dbReference type="EMBL" id="MFC5457071.1"/>
    </source>
</evidence>
<dbReference type="RefSeq" id="WP_377169979.1">
    <property type="nucleotide sequence ID" value="NZ_JBHSMQ010000008.1"/>
</dbReference>
<evidence type="ECO:0000256" key="3">
    <source>
        <dbReference type="ARBA" id="ARBA00022475"/>
    </source>
</evidence>
<evidence type="ECO:0000256" key="5">
    <source>
        <dbReference type="ARBA" id="ARBA00022989"/>
    </source>
</evidence>
<gene>
    <name evidence="11" type="ORF">ACFQDI_19545</name>
</gene>
<dbReference type="Pfam" id="PF02472">
    <property type="entry name" value="ExbD"/>
    <property type="match status" value="1"/>
</dbReference>
<feature type="transmembrane region" description="Helical" evidence="9">
    <location>
        <begin position="43"/>
        <end position="67"/>
    </location>
</feature>
<reference evidence="12" key="1">
    <citation type="journal article" date="2019" name="Int. J. Syst. Evol. Microbiol.">
        <title>The Global Catalogue of Microorganisms (GCM) 10K type strain sequencing project: providing services to taxonomists for standard genome sequencing and annotation.</title>
        <authorList>
            <consortium name="The Broad Institute Genomics Platform"/>
            <consortium name="The Broad Institute Genome Sequencing Center for Infectious Disease"/>
            <person name="Wu L."/>
            <person name="Ma J."/>
        </authorList>
    </citation>
    <scope>NUCLEOTIDE SEQUENCE [LARGE SCALE GENOMIC DNA]</scope>
    <source>
        <strain evidence="12">CGMCC 4.1469</strain>
    </source>
</reference>
<dbReference type="InterPro" id="IPR008756">
    <property type="entry name" value="Peptidase_M56"/>
</dbReference>
<keyword evidence="6 9" id="KW-0472">Membrane</keyword>
<feature type="transmembrane region" description="Helical" evidence="9">
    <location>
        <begin position="6"/>
        <end position="31"/>
    </location>
</feature>
<evidence type="ECO:0000256" key="4">
    <source>
        <dbReference type="ARBA" id="ARBA00022692"/>
    </source>
</evidence>
<feature type="region of interest" description="Disordered" evidence="8">
    <location>
        <begin position="348"/>
        <end position="502"/>
    </location>
</feature>
<dbReference type="Pfam" id="PF05569">
    <property type="entry name" value="Peptidase_M56"/>
    <property type="match status" value="1"/>
</dbReference>
<dbReference type="CDD" id="cd07341">
    <property type="entry name" value="M56_BlaR1_MecR1_like"/>
    <property type="match status" value="1"/>
</dbReference>
<comment type="subcellular location">
    <subcellularLocation>
        <location evidence="1">Cell membrane</location>
        <topology evidence="1">Single-pass membrane protein</topology>
    </subcellularLocation>
    <subcellularLocation>
        <location evidence="7">Cell membrane</location>
        <topology evidence="7">Single-pass type II membrane protein</topology>
    </subcellularLocation>
</comment>
<evidence type="ECO:0000259" key="10">
    <source>
        <dbReference type="Pfam" id="PF05569"/>
    </source>
</evidence>
<dbReference type="EMBL" id="JBHSMQ010000008">
    <property type="protein sequence ID" value="MFC5457071.1"/>
    <property type="molecule type" value="Genomic_DNA"/>
</dbReference>
<feature type="compositionally biased region" description="Basic and acidic residues" evidence="8">
    <location>
        <begin position="368"/>
        <end position="396"/>
    </location>
</feature>
<dbReference type="InterPro" id="IPR052173">
    <property type="entry name" value="Beta-lactam_resp_regulator"/>
</dbReference>
<dbReference type="Gene3D" id="3.30.420.270">
    <property type="match status" value="1"/>
</dbReference>
<sequence>MNADALLHWLLRTSLEASLLILAVLGLRLMLGTRLSPAWRIGLWLLVGTKLMLPAFIPAGFGLGAWFQQDEGARMSAVSAAPAVSAADLMMPADSGKPQIVSELIGGGAESAGMISGYTLALGVWVLGALWVFTAALYRQRRFDLELRERPDARTALLRALVASLCQKAGIQKSVRILLMPVGTTPAVVGIMRPSVLLPEDWETRFDEHSLRHVLLHELLHVKQHDLVWNWAATAVQALHWFNPLVWFVVSRFQADRELRCDAGALELLSPTERLDYGHTLLRIQESFFAPPAMAGLAPCVRNHPTLRQRIHMIAHPTTRQPVIQMLLVLTLSVLVCYSFTTARAVEKEVPAKERSREGARAPAAEQTKTETGEAGTREGDGGAKKSGMREGDGGSRKPGTGDGEGARKPGAREGDGGSRKPGARDGEGSAKTGMRDGEKPRTGGERDGDGGAKKTGARDGEGANKTGMRDGEKPRTGGEREGEGSRKTGARDGDKATSSGETITLKVIKNGEAVMVGDEEVSMGRLRGHLSTFLPEHPSAKVLVTGDEDVPLGALHNTVDAVRDNGNKNVGIKAE</sequence>
<feature type="compositionally biased region" description="Basic and acidic residues" evidence="8">
    <location>
        <begin position="348"/>
        <end position="360"/>
    </location>
</feature>